<comment type="caution">
    <text evidence="2">The sequence shown here is derived from an EMBL/GenBank/DDBJ whole genome shotgun (WGS) entry which is preliminary data.</text>
</comment>
<feature type="compositionally biased region" description="Low complexity" evidence="1">
    <location>
        <begin position="22"/>
        <end position="41"/>
    </location>
</feature>
<sequence>MGAFAFLLAGGGVVAVMNLTGSTPTPDEPTASSPSAPSASPDSEKDAPNAADTTPDLSDSTGLSAGALTAAAKKASVEPATVADATTSIDTALDSFFAPLEEGEKPEVPNVGKALADEIEIVQYERQDAGWTITGTPTMDDLEVVEVDDPSKPKAMTIRACVDTSDVTIKNSTGRDMTTKTATRSRSVFEMDLVKGEWRVTSRSLAGNADCSA</sequence>
<dbReference type="EMBL" id="JACHXG010000011">
    <property type="protein sequence ID" value="MBB3091489.1"/>
    <property type="molecule type" value="Genomic_DNA"/>
</dbReference>
<accession>A0A7W5A8S2</accession>
<organism evidence="2 3">
    <name type="scientific">Nocardioides albus</name>
    <dbReference type="NCBI Taxonomy" id="1841"/>
    <lineage>
        <taxon>Bacteria</taxon>
        <taxon>Bacillati</taxon>
        <taxon>Actinomycetota</taxon>
        <taxon>Actinomycetes</taxon>
        <taxon>Propionibacteriales</taxon>
        <taxon>Nocardioidaceae</taxon>
        <taxon>Nocardioides</taxon>
    </lineage>
</organism>
<dbReference type="AlphaFoldDB" id="A0A7W5A8S2"/>
<protein>
    <submittedName>
        <fullName evidence="2">Uncharacterized protein</fullName>
    </submittedName>
</protein>
<gene>
    <name evidence="2" type="ORF">FHS12_004459</name>
</gene>
<feature type="region of interest" description="Disordered" evidence="1">
    <location>
        <begin position="17"/>
        <end position="63"/>
    </location>
</feature>
<evidence type="ECO:0000256" key="1">
    <source>
        <dbReference type="SAM" id="MobiDB-lite"/>
    </source>
</evidence>
<reference evidence="2 3" key="1">
    <citation type="submission" date="2020-08" db="EMBL/GenBank/DDBJ databases">
        <title>Genomic Encyclopedia of Type Strains, Phase III (KMG-III): the genomes of soil and plant-associated and newly described type strains.</title>
        <authorList>
            <person name="Whitman W."/>
        </authorList>
    </citation>
    <scope>NUCLEOTIDE SEQUENCE [LARGE SCALE GENOMIC DNA]</scope>
    <source>
        <strain evidence="2 3">CECT 3302</strain>
    </source>
</reference>
<dbReference type="RefSeq" id="WP_183549718.1">
    <property type="nucleotide sequence ID" value="NZ_BMQT01000012.1"/>
</dbReference>
<evidence type="ECO:0000313" key="3">
    <source>
        <dbReference type="Proteomes" id="UP000577707"/>
    </source>
</evidence>
<dbReference type="Proteomes" id="UP000577707">
    <property type="component" value="Unassembled WGS sequence"/>
</dbReference>
<evidence type="ECO:0000313" key="2">
    <source>
        <dbReference type="EMBL" id="MBB3091489.1"/>
    </source>
</evidence>
<proteinExistence type="predicted"/>
<keyword evidence="3" id="KW-1185">Reference proteome</keyword>
<name>A0A7W5A8S2_9ACTN</name>